<dbReference type="Proteomes" id="UP000327167">
    <property type="component" value="Unassembled WGS sequence"/>
</dbReference>
<dbReference type="AlphaFoldDB" id="A0A5E6THU8"/>
<gene>
    <name evidence="1" type="ORF">PS655_02787</name>
</gene>
<accession>A0A5E6THU8</accession>
<reference evidence="1 2" key="1">
    <citation type="submission" date="2019-09" db="EMBL/GenBank/DDBJ databases">
        <authorList>
            <person name="Chandra G."/>
            <person name="Truman W A."/>
        </authorList>
    </citation>
    <scope>NUCLEOTIDE SEQUENCE [LARGE SCALE GENOMIC DNA]</scope>
    <source>
        <strain evidence="1">PS655</strain>
    </source>
</reference>
<protein>
    <submittedName>
        <fullName evidence="1">Uncharacterized protein</fullName>
    </submittedName>
</protein>
<dbReference type="EMBL" id="CABVHJ010000008">
    <property type="protein sequence ID" value="VVM90413.1"/>
    <property type="molecule type" value="Genomic_DNA"/>
</dbReference>
<proteinExistence type="predicted"/>
<organism evidence="1 2">
    <name type="scientific">Pseudomonas fluorescens</name>
    <dbReference type="NCBI Taxonomy" id="294"/>
    <lineage>
        <taxon>Bacteria</taxon>
        <taxon>Pseudomonadati</taxon>
        <taxon>Pseudomonadota</taxon>
        <taxon>Gammaproteobacteria</taxon>
        <taxon>Pseudomonadales</taxon>
        <taxon>Pseudomonadaceae</taxon>
        <taxon>Pseudomonas</taxon>
    </lineage>
</organism>
<name>A0A5E6THU8_PSEFL</name>
<sequence>MSATSVWSCIQSYRTSKAQDLERLFVSQAKIIECLEGYSGKDEYHGHESGAAGGPESPAATINLNRAIAFLEQNKPTIAQEEKKSNSMNHLQKKSLSQTDTLINIIRTNNDLGAIPALLHAKATELKTEQPWHSMRLVWAEFENKYRLKKNKKPLKSSYQ</sequence>
<evidence type="ECO:0000313" key="1">
    <source>
        <dbReference type="EMBL" id="VVM90413.1"/>
    </source>
</evidence>
<evidence type="ECO:0000313" key="2">
    <source>
        <dbReference type="Proteomes" id="UP000327167"/>
    </source>
</evidence>
<dbReference type="RefSeq" id="WP_150650725.1">
    <property type="nucleotide sequence ID" value="NZ_CABVHJ010000008.1"/>
</dbReference>